<evidence type="ECO:0000313" key="3">
    <source>
        <dbReference type="Proteomes" id="UP000094472"/>
    </source>
</evidence>
<keyword evidence="3" id="KW-1185">Reference proteome</keyword>
<organism evidence="2 3">
    <name type="scientific">Methyloceanibacter superfactus</name>
    <dbReference type="NCBI Taxonomy" id="1774969"/>
    <lineage>
        <taxon>Bacteria</taxon>
        <taxon>Pseudomonadati</taxon>
        <taxon>Pseudomonadota</taxon>
        <taxon>Alphaproteobacteria</taxon>
        <taxon>Hyphomicrobiales</taxon>
        <taxon>Hyphomicrobiaceae</taxon>
        <taxon>Methyloceanibacter</taxon>
    </lineage>
</organism>
<evidence type="ECO:0000313" key="2">
    <source>
        <dbReference type="EMBL" id="ODS01763.1"/>
    </source>
</evidence>
<dbReference type="EMBL" id="LPWF01000004">
    <property type="protein sequence ID" value="ODS01763.1"/>
    <property type="molecule type" value="Genomic_DNA"/>
</dbReference>
<accession>A0A1E3W7I2</accession>
<reference evidence="2 3" key="1">
    <citation type="journal article" date="2016" name="Environ. Microbiol.">
        <title>New Methyloceanibacter diversity from North Sea sediments includes methanotroph containing solely the soluble methane monooxygenase.</title>
        <authorList>
            <person name="Vekeman B."/>
            <person name="Kerckhof F.M."/>
            <person name="Cremers G."/>
            <person name="de Vos P."/>
            <person name="Vandamme P."/>
            <person name="Boon N."/>
            <person name="Op den Camp H.J."/>
            <person name="Heylen K."/>
        </authorList>
    </citation>
    <scope>NUCLEOTIDE SEQUENCE [LARGE SCALE GENOMIC DNA]</scope>
    <source>
        <strain evidence="2 3">R-67175</strain>
    </source>
</reference>
<keyword evidence="1" id="KW-1133">Transmembrane helix</keyword>
<name>A0A1E3W7I2_9HYPH</name>
<keyword evidence="1" id="KW-0812">Transmembrane</keyword>
<dbReference type="STRING" id="1774969.AUC69_05865"/>
<gene>
    <name evidence="2" type="ORF">AUC69_05865</name>
</gene>
<proteinExistence type="predicted"/>
<sequence>MGLDAESVIERRRLKRRVTIWRIAAVVFALLFFGALFLADKQMAGSAGILPMSPASTSAVSSPTTAR</sequence>
<comment type="caution">
    <text evidence="2">The sequence shown here is derived from an EMBL/GenBank/DDBJ whole genome shotgun (WGS) entry which is preliminary data.</text>
</comment>
<evidence type="ECO:0000256" key="1">
    <source>
        <dbReference type="SAM" id="Phobius"/>
    </source>
</evidence>
<feature type="transmembrane region" description="Helical" evidence="1">
    <location>
        <begin position="20"/>
        <end position="39"/>
    </location>
</feature>
<dbReference type="RefSeq" id="WP_244500038.1">
    <property type="nucleotide sequence ID" value="NZ_LPWF01000004.1"/>
</dbReference>
<keyword evidence="1" id="KW-0472">Membrane</keyword>
<dbReference type="AlphaFoldDB" id="A0A1E3W7I2"/>
<protein>
    <submittedName>
        <fullName evidence="2">Uncharacterized protein</fullName>
    </submittedName>
</protein>
<dbReference type="Proteomes" id="UP000094472">
    <property type="component" value="Unassembled WGS sequence"/>
</dbReference>